<comment type="pathway">
    <text evidence="3">Cofactor biosynthesis; coenzyme A biosynthesis; CoA from (R)-pantothenate: step 5/5.</text>
</comment>
<accession>E3PRM2</accession>
<organism evidence="5 6">
    <name type="scientific">Acetoanaerobium sticklandii (strain ATCC 12662 / DSM 519 / JCM 1433 / CCUG 9281 / NCIMB 10654 / HF)</name>
    <name type="common">Clostridium sticklandii</name>
    <dbReference type="NCBI Taxonomy" id="499177"/>
    <lineage>
        <taxon>Bacteria</taxon>
        <taxon>Bacillati</taxon>
        <taxon>Bacillota</taxon>
        <taxon>Clostridia</taxon>
        <taxon>Peptostreptococcales</taxon>
        <taxon>Filifactoraceae</taxon>
        <taxon>Acetoanaerobium</taxon>
    </lineage>
</organism>
<dbReference type="KEGG" id="cst:CLOST_1406"/>
<keyword evidence="3 5" id="KW-0808">Transferase</keyword>
<gene>
    <name evidence="3 5" type="primary">coaE</name>
    <name evidence="5" type="ordered locus">CLOST_1406</name>
</gene>
<dbReference type="AlphaFoldDB" id="E3PRM2"/>
<comment type="function">
    <text evidence="3">Catalyzes the phosphorylation of the 3'-hydroxyl group of dephosphocoenzyme A to form coenzyme A.</text>
</comment>
<dbReference type="GO" id="GO:0005524">
    <property type="term" value="F:ATP binding"/>
    <property type="evidence" value="ECO:0007669"/>
    <property type="project" value="UniProtKB-UniRule"/>
</dbReference>
<dbReference type="GO" id="GO:0015937">
    <property type="term" value="P:coenzyme A biosynthetic process"/>
    <property type="evidence" value="ECO:0007669"/>
    <property type="project" value="UniProtKB-UniRule"/>
</dbReference>
<dbReference type="Gene3D" id="3.40.50.300">
    <property type="entry name" value="P-loop containing nucleotide triphosphate hydrolases"/>
    <property type="match status" value="1"/>
</dbReference>
<evidence type="ECO:0000256" key="2">
    <source>
        <dbReference type="ARBA" id="ARBA00022840"/>
    </source>
</evidence>
<dbReference type="NCBIfam" id="TIGR00152">
    <property type="entry name" value="dephospho-CoA kinase"/>
    <property type="match status" value="1"/>
</dbReference>
<dbReference type="Pfam" id="PF01121">
    <property type="entry name" value="CoaE"/>
    <property type="match status" value="1"/>
</dbReference>
<comment type="subcellular location">
    <subcellularLocation>
        <location evidence="3">Cytoplasm</location>
    </subcellularLocation>
</comment>
<feature type="binding site" evidence="3">
    <location>
        <begin position="10"/>
        <end position="15"/>
    </location>
    <ligand>
        <name>ATP</name>
        <dbReference type="ChEBI" id="CHEBI:30616"/>
    </ligand>
</feature>
<comment type="catalytic activity">
    <reaction evidence="3">
        <text>3'-dephospho-CoA + ATP = ADP + CoA + H(+)</text>
        <dbReference type="Rhea" id="RHEA:18245"/>
        <dbReference type="ChEBI" id="CHEBI:15378"/>
        <dbReference type="ChEBI" id="CHEBI:30616"/>
        <dbReference type="ChEBI" id="CHEBI:57287"/>
        <dbReference type="ChEBI" id="CHEBI:57328"/>
        <dbReference type="ChEBI" id="CHEBI:456216"/>
        <dbReference type="EC" id="2.7.1.24"/>
    </reaction>
</comment>
<dbReference type="PANTHER" id="PTHR10695">
    <property type="entry name" value="DEPHOSPHO-COA KINASE-RELATED"/>
    <property type="match status" value="1"/>
</dbReference>
<dbReference type="PANTHER" id="PTHR10695:SF46">
    <property type="entry name" value="BIFUNCTIONAL COENZYME A SYNTHASE-RELATED"/>
    <property type="match status" value="1"/>
</dbReference>
<evidence type="ECO:0000313" key="6">
    <source>
        <dbReference type="Proteomes" id="UP000007041"/>
    </source>
</evidence>
<dbReference type="UniPathway" id="UPA00241">
    <property type="reaction ID" value="UER00356"/>
</dbReference>
<dbReference type="GO" id="GO:0004140">
    <property type="term" value="F:dephospho-CoA kinase activity"/>
    <property type="evidence" value="ECO:0007669"/>
    <property type="project" value="UniProtKB-UniRule"/>
</dbReference>
<keyword evidence="3" id="KW-0173">Coenzyme A biosynthesis</keyword>
<keyword evidence="6" id="KW-1185">Reference proteome</keyword>
<keyword evidence="1 3" id="KW-0547">Nucleotide-binding</keyword>
<dbReference type="HAMAP" id="MF_00376">
    <property type="entry name" value="Dephospho_CoA_kinase"/>
    <property type="match status" value="1"/>
</dbReference>
<comment type="similarity">
    <text evidence="3">Belongs to the CoaE family.</text>
</comment>
<name>E3PRM2_ACESD</name>
<dbReference type="SUPFAM" id="SSF52540">
    <property type="entry name" value="P-loop containing nucleoside triphosphate hydrolases"/>
    <property type="match status" value="1"/>
</dbReference>
<dbReference type="HOGENOM" id="CLU_057180_2_1_9"/>
<dbReference type="InterPro" id="IPR001977">
    <property type="entry name" value="Depp_CoAkinase"/>
</dbReference>
<dbReference type="EMBL" id="FP565809">
    <property type="protein sequence ID" value="CBH21526.1"/>
    <property type="molecule type" value="Genomic_DNA"/>
</dbReference>
<keyword evidence="2 3" id="KW-0067">ATP-binding</keyword>
<evidence type="ECO:0000256" key="4">
    <source>
        <dbReference type="NCBIfam" id="TIGR00152"/>
    </source>
</evidence>
<dbReference type="STRING" id="1511.CLOST_1406"/>
<reference evidence="6" key="1">
    <citation type="journal article" date="2010" name="BMC Genomics">
        <title>Clostridium sticklandii, a specialist in amino acid degradation:revisiting its metabolism through its genome sequence.</title>
        <authorList>
            <person name="Fonknechten N."/>
            <person name="Chaussonnerie S."/>
            <person name="Tricot S."/>
            <person name="Lajus A."/>
            <person name="Andreesen J.R."/>
            <person name="Perchat N."/>
            <person name="Pelletier E."/>
            <person name="Gouyvenoux M."/>
            <person name="Barbe V."/>
            <person name="Salanoubat M."/>
            <person name="Le Paslier D."/>
            <person name="Weissenbach J."/>
            <person name="Cohen G.N."/>
            <person name="Kreimeyer A."/>
        </authorList>
    </citation>
    <scope>NUCLEOTIDE SEQUENCE [LARGE SCALE GENOMIC DNA]</scope>
    <source>
        <strain evidence="6">ATCC 12662 / DSM 519 / JCM 1433 / CCUG 9281 / NCIMB 10654 / HF</strain>
    </source>
</reference>
<dbReference type="CDD" id="cd02022">
    <property type="entry name" value="DPCK"/>
    <property type="match status" value="1"/>
</dbReference>
<evidence type="ECO:0000313" key="5">
    <source>
        <dbReference type="EMBL" id="CBH21526.1"/>
    </source>
</evidence>
<evidence type="ECO:0000256" key="1">
    <source>
        <dbReference type="ARBA" id="ARBA00022741"/>
    </source>
</evidence>
<evidence type="ECO:0000256" key="3">
    <source>
        <dbReference type="HAMAP-Rule" id="MF_00376"/>
    </source>
</evidence>
<protein>
    <recommendedName>
        <fullName evidence="3 4">Dephospho-CoA kinase</fullName>
        <ecNumber evidence="3 4">2.7.1.24</ecNumber>
    </recommendedName>
    <alternativeName>
        <fullName evidence="3">Dephosphocoenzyme A kinase</fullName>
    </alternativeName>
</protein>
<dbReference type="InterPro" id="IPR027417">
    <property type="entry name" value="P-loop_NTPase"/>
</dbReference>
<dbReference type="GO" id="GO:0005737">
    <property type="term" value="C:cytoplasm"/>
    <property type="evidence" value="ECO:0007669"/>
    <property type="project" value="UniProtKB-SubCell"/>
</dbReference>
<dbReference type="EC" id="2.7.1.24" evidence="3 4"/>
<dbReference type="PROSITE" id="PS51219">
    <property type="entry name" value="DPCK"/>
    <property type="match status" value="1"/>
</dbReference>
<dbReference type="Proteomes" id="UP000007041">
    <property type="component" value="Chromosome"/>
</dbReference>
<keyword evidence="3" id="KW-0963">Cytoplasm</keyword>
<proteinExistence type="inferred from homology"/>
<keyword evidence="3 5" id="KW-0418">Kinase</keyword>
<sequence length="200" mass="22463">MIIGITGSIGTGKSTVSNYLISKGYSVVDADKISKGAYNIGSNGYKAILEVFGVEILNSNGEVDRKKIKKIVFDNSNMLQRLNMAIHPIIINEIEKEIEILLESQNVVFLDAPLLIETELHKKVDKIIVVVCDKNEQINRIIKRDKITADMAISIINSQMSIDEKLKFADYIVYNNSTIENLYSQVDEIILEIKKEISDV</sequence>
<dbReference type="eggNOG" id="COG0237">
    <property type="taxonomic scope" value="Bacteria"/>
</dbReference>